<organism evidence="2 3">
    <name type="scientific">Agrocybe chaxingu</name>
    <dbReference type="NCBI Taxonomy" id="84603"/>
    <lineage>
        <taxon>Eukaryota</taxon>
        <taxon>Fungi</taxon>
        <taxon>Dikarya</taxon>
        <taxon>Basidiomycota</taxon>
        <taxon>Agaricomycotina</taxon>
        <taxon>Agaricomycetes</taxon>
        <taxon>Agaricomycetidae</taxon>
        <taxon>Agaricales</taxon>
        <taxon>Agaricineae</taxon>
        <taxon>Strophariaceae</taxon>
        <taxon>Agrocybe</taxon>
    </lineage>
</organism>
<protein>
    <submittedName>
        <fullName evidence="2">Uncharacterized protein</fullName>
    </submittedName>
</protein>
<dbReference type="AlphaFoldDB" id="A0A9W8JTX6"/>
<keyword evidence="3" id="KW-1185">Reference proteome</keyword>
<feature type="compositionally biased region" description="Acidic residues" evidence="1">
    <location>
        <begin position="246"/>
        <end position="256"/>
    </location>
</feature>
<evidence type="ECO:0000256" key="1">
    <source>
        <dbReference type="SAM" id="MobiDB-lite"/>
    </source>
</evidence>
<gene>
    <name evidence="2" type="ORF">NLJ89_g9139</name>
</gene>
<accession>A0A9W8JTX6</accession>
<reference evidence="2" key="1">
    <citation type="submission" date="2022-07" db="EMBL/GenBank/DDBJ databases">
        <title>Genome Sequence of Agrocybe chaxingu.</title>
        <authorList>
            <person name="Buettner E."/>
        </authorList>
    </citation>
    <scope>NUCLEOTIDE SEQUENCE</scope>
    <source>
        <strain evidence="2">MP-N11</strain>
    </source>
</reference>
<name>A0A9W8JTX6_9AGAR</name>
<dbReference type="Proteomes" id="UP001148786">
    <property type="component" value="Unassembled WGS sequence"/>
</dbReference>
<sequence>MPGGVGAVNELNHNAERVSNDTSDATPIVPTPLDSQELLDAISEHPEHVLMPRPCGNCIQWRKAEECRFLGSNKPCLPCASRKSGHCTFTLGTVGRMRENEAAVLHHCLSVSNLRRLVCLRECDLAIANSLHCQVKTLYESAEACSLEISGILVELTTQEPAGDFGRAYLTDPALEDDLRLRIAALVDAEAAQVENDSGTSLQALEQVLPRSTVPGAPDPFVSTSTAGPSHLQESQDIDAAPHGEDEGEQSPEEGS</sequence>
<proteinExistence type="predicted"/>
<comment type="caution">
    <text evidence="2">The sequence shown here is derived from an EMBL/GenBank/DDBJ whole genome shotgun (WGS) entry which is preliminary data.</text>
</comment>
<feature type="compositionally biased region" description="Polar residues" evidence="1">
    <location>
        <begin position="222"/>
        <end position="235"/>
    </location>
</feature>
<evidence type="ECO:0000313" key="3">
    <source>
        <dbReference type="Proteomes" id="UP001148786"/>
    </source>
</evidence>
<evidence type="ECO:0000313" key="2">
    <source>
        <dbReference type="EMBL" id="KAJ3501887.1"/>
    </source>
</evidence>
<feature type="region of interest" description="Disordered" evidence="1">
    <location>
        <begin position="212"/>
        <end position="256"/>
    </location>
</feature>
<dbReference type="EMBL" id="JANKHO010001361">
    <property type="protein sequence ID" value="KAJ3501887.1"/>
    <property type="molecule type" value="Genomic_DNA"/>
</dbReference>